<evidence type="ECO:0000256" key="6">
    <source>
        <dbReference type="ARBA" id="ARBA00022694"/>
    </source>
</evidence>
<feature type="binding site" evidence="7">
    <location>
        <position position="101"/>
    </location>
    <ligand>
        <name>S-adenosyl-L-methionine</name>
        <dbReference type="ChEBI" id="CHEBI:59789"/>
    </ligand>
</feature>
<dbReference type="EC" id="2.1.1.33" evidence="7"/>
<evidence type="ECO:0000256" key="5">
    <source>
        <dbReference type="ARBA" id="ARBA00022691"/>
    </source>
</evidence>
<dbReference type="SUPFAM" id="SSF53335">
    <property type="entry name" value="S-adenosyl-L-methionine-dependent methyltransferases"/>
    <property type="match status" value="1"/>
</dbReference>
<comment type="similarity">
    <text evidence="7">Belongs to the class I-like SAM-binding methyltransferase superfamily. TrmB family.</text>
</comment>
<comment type="catalytic activity">
    <reaction evidence="1 7">
        <text>guanosine(46) in tRNA + S-adenosyl-L-methionine = N(7)-methylguanosine(46) in tRNA + S-adenosyl-L-homocysteine</text>
        <dbReference type="Rhea" id="RHEA:42708"/>
        <dbReference type="Rhea" id="RHEA-COMP:10188"/>
        <dbReference type="Rhea" id="RHEA-COMP:10189"/>
        <dbReference type="ChEBI" id="CHEBI:57856"/>
        <dbReference type="ChEBI" id="CHEBI:59789"/>
        <dbReference type="ChEBI" id="CHEBI:74269"/>
        <dbReference type="ChEBI" id="CHEBI:74480"/>
        <dbReference type="EC" id="2.1.1.33"/>
    </reaction>
</comment>
<dbReference type="HAMAP" id="MF_01057">
    <property type="entry name" value="tRNA_methyltr_TrmB"/>
    <property type="match status" value="1"/>
</dbReference>
<dbReference type="InterPro" id="IPR029063">
    <property type="entry name" value="SAM-dependent_MTases_sf"/>
</dbReference>
<comment type="pathway">
    <text evidence="7">tRNA modification; N(7)-methylguanine-tRNA biosynthesis.</text>
</comment>
<reference evidence="8 9" key="1">
    <citation type="submission" date="2022-11" db="EMBL/GenBank/DDBJ databases">
        <title>Host association and intracellularity evolved multiple times independently in the Rickettsiales.</title>
        <authorList>
            <person name="Castelli M."/>
            <person name="Nardi T."/>
            <person name="Gammuto L."/>
            <person name="Bellinzona G."/>
            <person name="Sabaneyeva E."/>
            <person name="Potekhin A."/>
            <person name="Serra V."/>
            <person name="Petroni G."/>
            <person name="Sassera D."/>
        </authorList>
    </citation>
    <scope>NUCLEOTIDE SEQUENCE [LARGE SCALE GENOMIC DNA]</scope>
    <source>
        <strain evidence="8 9">NDG2</strain>
    </source>
</reference>
<gene>
    <name evidence="7" type="primary">trmB</name>
    <name evidence="8" type="ORF">Bandiella_01334</name>
</gene>
<keyword evidence="5 7" id="KW-0949">S-adenosyl-L-methionine</keyword>
<dbReference type="Pfam" id="PF02390">
    <property type="entry name" value="Methyltransf_4"/>
    <property type="match status" value="1"/>
</dbReference>
<keyword evidence="9" id="KW-1185">Reference proteome</keyword>
<dbReference type="InterPro" id="IPR003358">
    <property type="entry name" value="tRNA_(Gua-N-7)_MeTrfase_Trmb"/>
</dbReference>
<dbReference type="Proteomes" id="UP001327219">
    <property type="component" value="Chromosome"/>
</dbReference>
<dbReference type="PANTHER" id="PTHR23417:SF14">
    <property type="entry name" value="PENTACOTRIPEPTIDE-REPEAT REGION OF PRORP DOMAIN-CONTAINING PROTEIN"/>
    <property type="match status" value="1"/>
</dbReference>
<dbReference type="EMBL" id="CP110820">
    <property type="protein sequence ID" value="WPX97190.1"/>
    <property type="molecule type" value="Genomic_DNA"/>
</dbReference>
<evidence type="ECO:0000256" key="3">
    <source>
        <dbReference type="ARBA" id="ARBA00022603"/>
    </source>
</evidence>
<evidence type="ECO:0000256" key="7">
    <source>
        <dbReference type="HAMAP-Rule" id="MF_01057"/>
    </source>
</evidence>
<comment type="function">
    <text evidence="2 7">Catalyzes the formation of N(7)-methylguanine at position 46 (m7G46) in tRNA.</text>
</comment>
<evidence type="ECO:0000256" key="1">
    <source>
        <dbReference type="ARBA" id="ARBA00000142"/>
    </source>
</evidence>
<feature type="binding site" evidence="7">
    <location>
        <position position="49"/>
    </location>
    <ligand>
        <name>S-adenosyl-L-methionine</name>
        <dbReference type="ChEBI" id="CHEBI:59789"/>
    </ligand>
</feature>
<feature type="binding site" evidence="7">
    <location>
        <position position="157"/>
    </location>
    <ligand>
        <name>substrate</name>
    </ligand>
</feature>
<feature type="binding site" evidence="7">
    <location>
        <position position="74"/>
    </location>
    <ligand>
        <name>S-adenosyl-L-methionine</name>
        <dbReference type="ChEBI" id="CHEBI:59789"/>
    </ligand>
</feature>
<evidence type="ECO:0000256" key="2">
    <source>
        <dbReference type="ARBA" id="ARBA00003015"/>
    </source>
</evidence>
<dbReference type="InterPro" id="IPR055361">
    <property type="entry name" value="tRNA_methyltr_TrmB_bact"/>
</dbReference>
<accession>A0ABZ0UT02</accession>
<name>A0ABZ0UT02_9RICK</name>
<keyword evidence="3 7" id="KW-0489">Methyltransferase</keyword>
<comment type="caution">
    <text evidence="7">Lacks conserved residue(s) required for the propagation of feature annotation.</text>
</comment>
<feature type="binding site" evidence="7">
    <location>
        <position position="123"/>
    </location>
    <ligand>
        <name>S-adenosyl-L-methionine</name>
        <dbReference type="ChEBI" id="CHEBI:59789"/>
    </ligand>
</feature>
<proteinExistence type="inferred from homology"/>
<dbReference type="RefSeq" id="WP_323732789.1">
    <property type="nucleotide sequence ID" value="NZ_CP110820.1"/>
</dbReference>
<feature type="binding site" evidence="7">
    <location>
        <position position="127"/>
    </location>
    <ligand>
        <name>substrate</name>
    </ligand>
</feature>
<sequence length="212" mass="24502">MNHTFEYIPYISRRNGHIKSEENLALLDKYSCSSSIAYRRVGFALFNLEIGFGSGEFILQEAIKNPGAFYYGCEVYNPGIVKLVRNLESKNIDNVCVYKGDAREFLLGAPDMFFENIYVLFPDPWPKKKHHKRRLINANFLQFIAKKFRSGLHIATDHDGYAKSILHEVSQCDSYVIERLEMTRDKIFGTKFETKAMSRDSSILSLILKHRS</sequence>
<evidence type="ECO:0000313" key="9">
    <source>
        <dbReference type="Proteomes" id="UP001327219"/>
    </source>
</evidence>
<evidence type="ECO:0000313" key="8">
    <source>
        <dbReference type="EMBL" id="WPX97190.1"/>
    </source>
</evidence>
<dbReference type="Gene3D" id="3.40.50.150">
    <property type="entry name" value="Vaccinia Virus protein VP39"/>
    <property type="match status" value="1"/>
</dbReference>
<keyword evidence="6 7" id="KW-0819">tRNA processing</keyword>
<dbReference type="PANTHER" id="PTHR23417">
    <property type="entry name" value="3-DEOXY-D-MANNO-OCTULOSONIC-ACID TRANSFERASE/TRNA GUANINE-N 7 - -METHYLTRANSFERASE"/>
    <property type="match status" value="1"/>
</dbReference>
<protein>
    <recommendedName>
        <fullName evidence="7">tRNA (guanine-N(7)-)-methyltransferase</fullName>
        <ecNumber evidence="7">2.1.1.33</ecNumber>
    </recommendedName>
    <alternativeName>
        <fullName evidence="7">tRNA (guanine(46)-N(7))-methyltransferase</fullName>
    </alternativeName>
    <alternativeName>
        <fullName evidence="7">tRNA(m7G46)-methyltransferase</fullName>
    </alternativeName>
</protein>
<keyword evidence="4 7" id="KW-0808">Transferase</keyword>
<feature type="binding site" evidence="7">
    <location>
        <begin position="190"/>
        <end position="193"/>
    </location>
    <ligand>
        <name>substrate</name>
    </ligand>
</feature>
<dbReference type="CDD" id="cd02440">
    <property type="entry name" value="AdoMet_MTases"/>
    <property type="match status" value="1"/>
</dbReference>
<organism evidence="8 9">
    <name type="scientific">Candidatus Bandiella euplotis</name>
    <dbReference type="NCBI Taxonomy" id="1664265"/>
    <lineage>
        <taxon>Bacteria</taxon>
        <taxon>Pseudomonadati</taxon>
        <taxon>Pseudomonadota</taxon>
        <taxon>Alphaproteobacteria</taxon>
        <taxon>Rickettsiales</taxon>
        <taxon>Candidatus Midichloriaceae</taxon>
        <taxon>Candidatus Bandiella</taxon>
    </lineage>
</organism>
<dbReference type="PROSITE" id="PS51625">
    <property type="entry name" value="SAM_MT_TRMB"/>
    <property type="match status" value="1"/>
</dbReference>
<evidence type="ECO:0000256" key="4">
    <source>
        <dbReference type="ARBA" id="ARBA00022679"/>
    </source>
</evidence>